<dbReference type="AlphaFoldDB" id="W6JUC3"/>
<dbReference type="OrthoDB" id="3775811at2"/>
<dbReference type="SUPFAM" id="SSF103481">
    <property type="entry name" value="Multidrug resistance efflux transporter EmrE"/>
    <property type="match status" value="1"/>
</dbReference>
<accession>W6JUC3</accession>
<protein>
    <recommendedName>
        <fullName evidence="3">EamA domain-containing protein</fullName>
    </recommendedName>
</protein>
<feature type="transmembrane region" description="Helical" evidence="2">
    <location>
        <begin position="125"/>
        <end position="146"/>
    </location>
</feature>
<dbReference type="RefSeq" id="WP_048697877.1">
    <property type="nucleotide sequence ID" value="NZ_HG764815.1"/>
</dbReference>
<feature type="transmembrane region" description="Helical" evidence="2">
    <location>
        <begin position="37"/>
        <end position="60"/>
    </location>
</feature>
<dbReference type="Pfam" id="PF00892">
    <property type="entry name" value="EamA"/>
    <property type="match status" value="1"/>
</dbReference>
<name>W6JUC3_9MICO</name>
<dbReference type="InterPro" id="IPR000620">
    <property type="entry name" value="EamA_dom"/>
</dbReference>
<comment type="caution">
    <text evidence="4">The sequence shown here is derived from an EMBL/GenBank/DDBJ whole genome shotgun (WGS) entry which is preliminary data.</text>
</comment>
<reference evidence="4 5" key="1">
    <citation type="journal article" date="2013" name="ISME J.">
        <title>A metabolic model for members of the genus Tetrasphaera involved in enhanced biological phosphorus removal.</title>
        <authorList>
            <person name="Kristiansen R."/>
            <person name="Nguyen H.T.T."/>
            <person name="Saunders A.M."/>
            <person name="Nielsen J.L."/>
            <person name="Wimmer R."/>
            <person name="Le V.Q."/>
            <person name="McIlroy S.J."/>
            <person name="Petrovski S."/>
            <person name="Seviour R.J."/>
            <person name="Calteau A."/>
            <person name="Nielsen K.L."/>
            <person name="Nielsen P.H."/>
        </authorList>
    </citation>
    <scope>NUCLEOTIDE SEQUENCE [LARGE SCALE GENOMIC DNA]</scope>
    <source>
        <strain evidence="4 5">Ben110</strain>
    </source>
</reference>
<dbReference type="GO" id="GO:0016020">
    <property type="term" value="C:membrane"/>
    <property type="evidence" value="ECO:0007669"/>
    <property type="project" value="InterPro"/>
</dbReference>
<dbReference type="InterPro" id="IPR037185">
    <property type="entry name" value="EmrE-like"/>
</dbReference>
<keyword evidence="5" id="KW-1185">Reference proteome</keyword>
<evidence type="ECO:0000256" key="1">
    <source>
        <dbReference type="ARBA" id="ARBA00007362"/>
    </source>
</evidence>
<sequence>MPEASASRHAVLVILATACWGGGTVLSKLVLDRGVSPMALLAVELAASSSLLGLGALTVGARPRWSPTLGKLALLGVLNPGTAYALALFGLTSITASLSVLLWATEPILIMGLAALLLRERIAAASLMSVAVAVMGVLLVVFTPGVTGDALGITLTVRL</sequence>
<dbReference type="Proteomes" id="UP000035763">
    <property type="component" value="Unassembled WGS sequence"/>
</dbReference>
<proteinExistence type="inferred from homology"/>
<gene>
    <name evidence="4" type="ORF">BN11_1730002</name>
</gene>
<feature type="domain" description="EamA" evidence="3">
    <location>
        <begin position="10"/>
        <end position="141"/>
    </location>
</feature>
<feature type="transmembrane region" description="Helical" evidence="2">
    <location>
        <begin position="72"/>
        <end position="94"/>
    </location>
</feature>
<comment type="similarity">
    <text evidence="1">Belongs to the EamA transporter family.</text>
</comment>
<keyword evidence="2" id="KW-1133">Transmembrane helix</keyword>
<evidence type="ECO:0000256" key="2">
    <source>
        <dbReference type="SAM" id="Phobius"/>
    </source>
</evidence>
<dbReference type="STRING" id="1193182.BN11_1730002"/>
<keyword evidence="2" id="KW-0812">Transmembrane</keyword>
<organism evidence="4 5">
    <name type="scientific">Nostocoides australiense Ben110</name>
    <dbReference type="NCBI Taxonomy" id="1193182"/>
    <lineage>
        <taxon>Bacteria</taxon>
        <taxon>Bacillati</taxon>
        <taxon>Actinomycetota</taxon>
        <taxon>Actinomycetes</taxon>
        <taxon>Micrococcales</taxon>
        <taxon>Intrasporangiaceae</taxon>
        <taxon>Nostocoides</taxon>
    </lineage>
</organism>
<keyword evidence="2" id="KW-0472">Membrane</keyword>
<evidence type="ECO:0000313" key="5">
    <source>
        <dbReference type="Proteomes" id="UP000035763"/>
    </source>
</evidence>
<dbReference type="EMBL" id="CAJA01000083">
    <property type="protein sequence ID" value="CCH72502.1"/>
    <property type="molecule type" value="Genomic_DNA"/>
</dbReference>
<evidence type="ECO:0000259" key="3">
    <source>
        <dbReference type="Pfam" id="PF00892"/>
    </source>
</evidence>
<evidence type="ECO:0000313" key="4">
    <source>
        <dbReference type="EMBL" id="CCH72502.1"/>
    </source>
</evidence>